<dbReference type="Gene3D" id="3.40.50.2000">
    <property type="entry name" value="Glycogen Phosphorylase B"/>
    <property type="match status" value="2"/>
</dbReference>
<accession>A0A1X7I9H4</accession>
<dbReference type="Pfam" id="PF13439">
    <property type="entry name" value="Glyco_transf_4"/>
    <property type="match status" value="1"/>
</dbReference>
<evidence type="ECO:0000259" key="1">
    <source>
        <dbReference type="Pfam" id="PF00534"/>
    </source>
</evidence>
<gene>
    <name evidence="3" type="ORF">SAMN05661096_00394</name>
</gene>
<reference evidence="4" key="1">
    <citation type="submission" date="2017-04" db="EMBL/GenBank/DDBJ databases">
        <authorList>
            <person name="Varghese N."/>
            <person name="Submissions S."/>
        </authorList>
    </citation>
    <scope>NUCLEOTIDE SEQUENCE [LARGE SCALE GENOMIC DNA]</scope>
    <source>
        <strain evidence="4">DSM 4125</strain>
    </source>
</reference>
<dbReference type="Proteomes" id="UP000193804">
    <property type="component" value="Unassembled WGS sequence"/>
</dbReference>
<evidence type="ECO:0000313" key="3">
    <source>
        <dbReference type="EMBL" id="SMG11333.1"/>
    </source>
</evidence>
<dbReference type="CDD" id="cd03801">
    <property type="entry name" value="GT4_PimA-like"/>
    <property type="match status" value="1"/>
</dbReference>
<dbReference type="GO" id="GO:0016757">
    <property type="term" value="F:glycosyltransferase activity"/>
    <property type="evidence" value="ECO:0007669"/>
    <property type="project" value="InterPro"/>
</dbReference>
<dbReference type="PANTHER" id="PTHR45947">
    <property type="entry name" value="SULFOQUINOVOSYL TRANSFERASE SQD2"/>
    <property type="match status" value="1"/>
</dbReference>
<dbReference type="InterPro" id="IPR050194">
    <property type="entry name" value="Glycosyltransferase_grp1"/>
</dbReference>
<protein>
    <submittedName>
        <fullName evidence="3">Glycosyltransferase involved in cell wall bisynthesis</fullName>
    </submittedName>
</protein>
<keyword evidence="4" id="KW-1185">Reference proteome</keyword>
<organism evidence="3 4">
    <name type="scientific">Marivirga sericea</name>
    <dbReference type="NCBI Taxonomy" id="1028"/>
    <lineage>
        <taxon>Bacteria</taxon>
        <taxon>Pseudomonadati</taxon>
        <taxon>Bacteroidota</taxon>
        <taxon>Cytophagia</taxon>
        <taxon>Cytophagales</taxon>
        <taxon>Marivirgaceae</taxon>
        <taxon>Marivirga</taxon>
    </lineage>
</organism>
<dbReference type="InterPro" id="IPR001296">
    <property type="entry name" value="Glyco_trans_1"/>
</dbReference>
<name>A0A1X7I9H4_9BACT</name>
<dbReference type="InterPro" id="IPR028098">
    <property type="entry name" value="Glyco_trans_4-like_N"/>
</dbReference>
<dbReference type="PANTHER" id="PTHR45947:SF3">
    <property type="entry name" value="SULFOQUINOVOSYL TRANSFERASE SQD2"/>
    <property type="match status" value="1"/>
</dbReference>
<dbReference type="RefSeq" id="WP_085515406.1">
    <property type="nucleotide sequence ID" value="NZ_FXAW01000001.1"/>
</dbReference>
<keyword evidence="3" id="KW-0808">Transferase</keyword>
<sequence length="360" mass="41301">MRIFAAHLFNDYSGSPKVLMQLIKSWVDDNHEVHLYTCSGREGFLSHLNGVQYHFYWYSLSSNPYIRLLFLMASQFILMAKILMKLRKDDLVYVNTALPFGAAIAAKMKGAKLVYHVHETSLKPEIFKSLVFGIMKWSADHLVFVSDYLAKEEAIGNIPYTVIHNAIPEDFLEESSSYEKEVINQVKHVLMVCSLKWYKGVNEFLELAKSNPRLEFRLVLNAEEHEIAEYFSKLNVAENIEILSTQTNLHPHYQWAHIIVNLSRADGWIETFGLTIIEGMAYGLPAMIPTVGGITELVVDGTNGYQVDSRNIDRLNNALCKMTDLDHYQYLSNMASQQLNSFRELVFKQKSRALLELFSK</sequence>
<dbReference type="EMBL" id="FXAW01000001">
    <property type="protein sequence ID" value="SMG11333.1"/>
    <property type="molecule type" value="Genomic_DNA"/>
</dbReference>
<feature type="domain" description="Glycosyltransferase subfamily 4-like N-terminal" evidence="2">
    <location>
        <begin position="13"/>
        <end position="169"/>
    </location>
</feature>
<dbReference type="Pfam" id="PF00534">
    <property type="entry name" value="Glycos_transf_1"/>
    <property type="match status" value="1"/>
</dbReference>
<dbReference type="OrthoDB" id="7560678at2"/>
<proteinExistence type="predicted"/>
<dbReference type="STRING" id="1028.SAMN05661096_00394"/>
<feature type="domain" description="Glycosyl transferase family 1" evidence="1">
    <location>
        <begin position="185"/>
        <end position="325"/>
    </location>
</feature>
<dbReference type="SUPFAM" id="SSF53756">
    <property type="entry name" value="UDP-Glycosyltransferase/glycogen phosphorylase"/>
    <property type="match status" value="1"/>
</dbReference>
<evidence type="ECO:0000313" key="4">
    <source>
        <dbReference type="Proteomes" id="UP000193804"/>
    </source>
</evidence>
<evidence type="ECO:0000259" key="2">
    <source>
        <dbReference type="Pfam" id="PF13439"/>
    </source>
</evidence>
<dbReference type="AlphaFoldDB" id="A0A1X7I9H4"/>